<organism evidence="1">
    <name type="scientific">Oryza meridionalis</name>
    <dbReference type="NCBI Taxonomy" id="40149"/>
    <lineage>
        <taxon>Eukaryota</taxon>
        <taxon>Viridiplantae</taxon>
        <taxon>Streptophyta</taxon>
        <taxon>Embryophyta</taxon>
        <taxon>Tracheophyta</taxon>
        <taxon>Spermatophyta</taxon>
        <taxon>Magnoliopsida</taxon>
        <taxon>Liliopsida</taxon>
        <taxon>Poales</taxon>
        <taxon>Poaceae</taxon>
        <taxon>BOP clade</taxon>
        <taxon>Oryzoideae</taxon>
        <taxon>Oryzeae</taxon>
        <taxon>Oryzinae</taxon>
        <taxon>Oryza</taxon>
    </lineage>
</organism>
<keyword evidence="2" id="KW-1185">Reference proteome</keyword>
<dbReference type="Gramene" id="OMERI03G10740.1">
    <property type="protein sequence ID" value="OMERI03G10740.1"/>
    <property type="gene ID" value="OMERI03G10740"/>
</dbReference>
<dbReference type="HOGENOM" id="CLU_154872_0_0_1"/>
<dbReference type="Proteomes" id="UP000008021">
    <property type="component" value="Chromosome 3"/>
</dbReference>
<sequence>MPPQPPQPAVDDDVLGAPLPLAIKVFITDAVADPLTVGREGCHRNRTPFRLHRTPLPLSLSLTAPAADLLAIATFPAAAALAPASDGRRRRRGLQCRLIWGRRVR</sequence>
<evidence type="ECO:0000313" key="1">
    <source>
        <dbReference type="EnsemblPlants" id="OMERI03G10740.1"/>
    </source>
</evidence>
<accession>A0A0E0CYD6</accession>
<reference evidence="1" key="2">
    <citation type="submission" date="2018-05" db="EMBL/GenBank/DDBJ databases">
        <title>OmerRS3 (Oryza meridionalis Reference Sequence Version 3).</title>
        <authorList>
            <person name="Zhang J."/>
            <person name="Kudrna D."/>
            <person name="Lee S."/>
            <person name="Talag J."/>
            <person name="Welchert J."/>
            <person name="Wing R.A."/>
        </authorList>
    </citation>
    <scope>NUCLEOTIDE SEQUENCE [LARGE SCALE GENOMIC DNA]</scope>
    <source>
        <strain evidence="1">cv. OR44</strain>
    </source>
</reference>
<dbReference type="AlphaFoldDB" id="A0A0E0CYD6"/>
<reference evidence="1" key="1">
    <citation type="submission" date="2015-04" db="UniProtKB">
        <authorList>
            <consortium name="EnsemblPlants"/>
        </authorList>
    </citation>
    <scope>IDENTIFICATION</scope>
</reference>
<dbReference type="EnsemblPlants" id="OMERI03G10740.1">
    <property type="protein sequence ID" value="OMERI03G10740.1"/>
    <property type="gene ID" value="OMERI03G10740"/>
</dbReference>
<name>A0A0E0CYD6_9ORYZ</name>
<proteinExistence type="predicted"/>
<protein>
    <submittedName>
        <fullName evidence="1">Uncharacterized protein</fullName>
    </submittedName>
</protein>
<evidence type="ECO:0000313" key="2">
    <source>
        <dbReference type="Proteomes" id="UP000008021"/>
    </source>
</evidence>